<dbReference type="Pfam" id="PF04542">
    <property type="entry name" value="Sigma70_r2"/>
    <property type="match status" value="1"/>
</dbReference>
<dbReference type="GO" id="GO:0016987">
    <property type="term" value="F:sigma factor activity"/>
    <property type="evidence" value="ECO:0007669"/>
    <property type="project" value="UniProtKB-KW"/>
</dbReference>
<dbReference type="Gene3D" id="1.10.10.10">
    <property type="entry name" value="Winged helix-like DNA-binding domain superfamily/Winged helix DNA-binding domain"/>
    <property type="match status" value="1"/>
</dbReference>
<gene>
    <name evidence="8" type="ORF">Cflav_PD2605</name>
</gene>
<protein>
    <submittedName>
        <fullName evidence="8">RNA polymerase, sigma-24 subunit, ECF subfamily</fullName>
    </submittedName>
</protein>
<keyword evidence="3" id="KW-0731">Sigma factor</keyword>
<comment type="caution">
    <text evidence="8">The sequence shown here is derived from an EMBL/GenBank/DDBJ whole genome shotgun (WGS) entry which is preliminary data.</text>
</comment>
<dbReference type="PANTHER" id="PTHR43133:SF8">
    <property type="entry name" value="RNA POLYMERASE SIGMA FACTOR HI_1459-RELATED"/>
    <property type="match status" value="1"/>
</dbReference>
<dbReference type="InterPro" id="IPR013324">
    <property type="entry name" value="RNA_pol_sigma_r3/r4-like"/>
</dbReference>
<sequence>MPAESNLERLYDEHAQALFAFLLNFTHNEADTRDLLQELFIKLARRPELLKGVRDERAFLLHLAHNLAIDLVRRRGTREKNYDQLALEINSVFLPATDRDEAAFRVALSKALGELPAEQRAVVHLKLWEGLTFEEIAKALDLSPNTAASRYRYGLDKLREQLRPLYEEIK</sequence>
<dbReference type="InterPro" id="IPR014284">
    <property type="entry name" value="RNA_pol_sigma-70_dom"/>
</dbReference>
<organism evidence="8 9">
    <name type="scientific">Pedosphaera parvula (strain Ellin514)</name>
    <dbReference type="NCBI Taxonomy" id="320771"/>
    <lineage>
        <taxon>Bacteria</taxon>
        <taxon>Pseudomonadati</taxon>
        <taxon>Verrucomicrobiota</taxon>
        <taxon>Pedosphaerae</taxon>
        <taxon>Pedosphaerales</taxon>
        <taxon>Pedosphaeraceae</taxon>
        <taxon>Pedosphaera</taxon>
    </lineage>
</organism>
<name>B9XKE6_PEDPL</name>
<evidence type="ECO:0000313" key="9">
    <source>
        <dbReference type="Proteomes" id="UP000003688"/>
    </source>
</evidence>
<dbReference type="STRING" id="320771.Cflav_PD2605"/>
<dbReference type="AlphaFoldDB" id="B9XKE6"/>
<keyword evidence="4" id="KW-0238">DNA-binding</keyword>
<dbReference type="RefSeq" id="WP_007416289.1">
    <property type="nucleotide sequence ID" value="NZ_ABOX02000025.1"/>
</dbReference>
<evidence type="ECO:0000259" key="7">
    <source>
        <dbReference type="Pfam" id="PF08281"/>
    </source>
</evidence>
<reference evidence="8 9" key="1">
    <citation type="journal article" date="2011" name="J. Bacteriol.">
        <title>Genome sequence of 'Pedosphaera parvula' Ellin514, an aerobic Verrucomicrobial isolate from pasture soil.</title>
        <authorList>
            <person name="Kant R."/>
            <person name="van Passel M.W."/>
            <person name="Sangwan P."/>
            <person name="Palva A."/>
            <person name="Lucas S."/>
            <person name="Copeland A."/>
            <person name="Lapidus A."/>
            <person name="Glavina Del Rio T."/>
            <person name="Dalin E."/>
            <person name="Tice H."/>
            <person name="Bruce D."/>
            <person name="Goodwin L."/>
            <person name="Pitluck S."/>
            <person name="Chertkov O."/>
            <person name="Larimer F.W."/>
            <person name="Land M.L."/>
            <person name="Hauser L."/>
            <person name="Brettin T.S."/>
            <person name="Detter J.C."/>
            <person name="Han S."/>
            <person name="de Vos W.M."/>
            <person name="Janssen P.H."/>
            <person name="Smidt H."/>
        </authorList>
    </citation>
    <scope>NUCLEOTIDE SEQUENCE [LARGE SCALE GENOMIC DNA]</scope>
    <source>
        <strain evidence="8 9">Ellin514</strain>
    </source>
</reference>
<evidence type="ECO:0000256" key="5">
    <source>
        <dbReference type="ARBA" id="ARBA00023163"/>
    </source>
</evidence>
<dbReference type="Pfam" id="PF08281">
    <property type="entry name" value="Sigma70_r4_2"/>
    <property type="match status" value="1"/>
</dbReference>
<dbReference type="SUPFAM" id="SSF88946">
    <property type="entry name" value="Sigma2 domain of RNA polymerase sigma factors"/>
    <property type="match status" value="1"/>
</dbReference>
<evidence type="ECO:0000256" key="1">
    <source>
        <dbReference type="ARBA" id="ARBA00010641"/>
    </source>
</evidence>
<evidence type="ECO:0000256" key="4">
    <source>
        <dbReference type="ARBA" id="ARBA00023125"/>
    </source>
</evidence>
<dbReference type="OrthoDB" id="190879at2"/>
<dbReference type="SUPFAM" id="SSF88659">
    <property type="entry name" value="Sigma3 and sigma4 domains of RNA polymerase sigma factors"/>
    <property type="match status" value="1"/>
</dbReference>
<accession>B9XKE6</accession>
<dbReference type="EMBL" id="ABOX02000025">
    <property type="protein sequence ID" value="EEF59616.1"/>
    <property type="molecule type" value="Genomic_DNA"/>
</dbReference>
<dbReference type="InterPro" id="IPR013249">
    <property type="entry name" value="RNA_pol_sigma70_r4_t2"/>
</dbReference>
<proteinExistence type="inferred from homology"/>
<dbReference type="NCBIfam" id="TIGR02937">
    <property type="entry name" value="sigma70-ECF"/>
    <property type="match status" value="1"/>
</dbReference>
<evidence type="ECO:0000256" key="3">
    <source>
        <dbReference type="ARBA" id="ARBA00023082"/>
    </source>
</evidence>
<dbReference type="GO" id="GO:0006352">
    <property type="term" value="P:DNA-templated transcription initiation"/>
    <property type="evidence" value="ECO:0007669"/>
    <property type="project" value="InterPro"/>
</dbReference>
<keyword evidence="2" id="KW-0805">Transcription regulation</keyword>
<dbReference type="PANTHER" id="PTHR43133">
    <property type="entry name" value="RNA POLYMERASE ECF-TYPE SIGMA FACTO"/>
    <property type="match status" value="1"/>
</dbReference>
<dbReference type="GO" id="GO:0003677">
    <property type="term" value="F:DNA binding"/>
    <property type="evidence" value="ECO:0007669"/>
    <property type="project" value="UniProtKB-KW"/>
</dbReference>
<dbReference type="CDD" id="cd06171">
    <property type="entry name" value="Sigma70_r4"/>
    <property type="match status" value="1"/>
</dbReference>
<evidence type="ECO:0000259" key="6">
    <source>
        <dbReference type="Pfam" id="PF04542"/>
    </source>
</evidence>
<keyword evidence="5" id="KW-0804">Transcription</keyword>
<dbReference type="InterPro" id="IPR013325">
    <property type="entry name" value="RNA_pol_sigma_r2"/>
</dbReference>
<dbReference type="Proteomes" id="UP000003688">
    <property type="component" value="Unassembled WGS sequence"/>
</dbReference>
<evidence type="ECO:0000256" key="2">
    <source>
        <dbReference type="ARBA" id="ARBA00023015"/>
    </source>
</evidence>
<dbReference type="InterPro" id="IPR036388">
    <property type="entry name" value="WH-like_DNA-bd_sf"/>
</dbReference>
<comment type="similarity">
    <text evidence="1">Belongs to the sigma-70 factor family. ECF subfamily.</text>
</comment>
<feature type="domain" description="RNA polymerase sigma-70 region 2" evidence="6">
    <location>
        <begin position="10"/>
        <end position="76"/>
    </location>
</feature>
<dbReference type="Gene3D" id="1.10.1740.10">
    <property type="match status" value="1"/>
</dbReference>
<evidence type="ECO:0000313" key="8">
    <source>
        <dbReference type="EMBL" id="EEF59616.1"/>
    </source>
</evidence>
<keyword evidence="9" id="KW-1185">Reference proteome</keyword>
<feature type="domain" description="RNA polymerase sigma factor 70 region 4 type 2" evidence="7">
    <location>
        <begin position="106"/>
        <end position="158"/>
    </location>
</feature>
<dbReference type="InterPro" id="IPR007627">
    <property type="entry name" value="RNA_pol_sigma70_r2"/>
</dbReference>
<dbReference type="InterPro" id="IPR039425">
    <property type="entry name" value="RNA_pol_sigma-70-like"/>
</dbReference>